<reference evidence="1 2" key="1">
    <citation type="journal article" date="2020" name="G3 (Bethesda)">
        <title>Improved Reference Genome for Cyclotella cryptica CCMP332, a Model for Cell Wall Morphogenesis, Salinity Adaptation, and Lipid Production in Diatoms (Bacillariophyta).</title>
        <authorList>
            <person name="Roberts W.R."/>
            <person name="Downey K.M."/>
            <person name="Ruck E.C."/>
            <person name="Traller J.C."/>
            <person name="Alverson A.J."/>
        </authorList>
    </citation>
    <scope>NUCLEOTIDE SEQUENCE [LARGE SCALE GENOMIC DNA]</scope>
    <source>
        <strain evidence="1 2">CCMP332</strain>
    </source>
</reference>
<gene>
    <name evidence="1" type="ORF">HJC23_006230</name>
</gene>
<dbReference type="AlphaFoldDB" id="A0ABD3PWL2"/>
<dbReference type="Proteomes" id="UP001516023">
    <property type="component" value="Unassembled WGS sequence"/>
</dbReference>
<comment type="caution">
    <text evidence="1">The sequence shown here is derived from an EMBL/GenBank/DDBJ whole genome shotgun (WGS) entry which is preliminary data.</text>
</comment>
<organism evidence="1 2">
    <name type="scientific">Cyclotella cryptica</name>
    <dbReference type="NCBI Taxonomy" id="29204"/>
    <lineage>
        <taxon>Eukaryota</taxon>
        <taxon>Sar</taxon>
        <taxon>Stramenopiles</taxon>
        <taxon>Ochrophyta</taxon>
        <taxon>Bacillariophyta</taxon>
        <taxon>Coscinodiscophyceae</taxon>
        <taxon>Thalassiosirophycidae</taxon>
        <taxon>Stephanodiscales</taxon>
        <taxon>Stephanodiscaceae</taxon>
        <taxon>Cyclotella</taxon>
    </lineage>
</organism>
<keyword evidence="2" id="KW-1185">Reference proteome</keyword>
<proteinExistence type="predicted"/>
<protein>
    <submittedName>
        <fullName evidence="1">Uncharacterized protein</fullName>
    </submittedName>
</protein>
<accession>A0ABD3PWL2</accession>
<evidence type="ECO:0000313" key="1">
    <source>
        <dbReference type="EMBL" id="KAL3792318.1"/>
    </source>
</evidence>
<evidence type="ECO:0000313" key="2">
    <source>
        <dbReference type="Proteomes" id="UP001516023"/>
    </source>
</evidence>
<name>A0ABD3PWL2_9STRA</name>
<dbReference type="EMBL" id="JABMIG020000103">
    <property type="protein sequence ID" value="KAL3792318.1"/>
    <property type="molecule type" value="Genomic_DNA"/>
</dbReference>
<sequence>MIVTVVKSFVEEAKCMDDVYKKLLENISSHYSLGEQSNGG</sequence>